<feature type="domain" description="Peptidase S9 prolyl oligopeptidase catalytic" evidence="3">
    <location>
        <begin position="452"/>
        <end position="655"/>
    </location>
</feature>
<dbReference type="InterPro" id="IPR029058">
    <property type="entry name" value="AB_hydrolase_fold"/>
</dbReference>
<keyword evidence="5" id="KW-1185">Reference proteome</keyword>
<evidence type="ECO:0000259" key="3">
    <source>
        <dbReference type="Pfam" id="PF00326"/>
    </source>
</evidence>
<accession>A0ABT0S6F0</accession>
<keyword evidence="2" id="KW-0732">Signal</keyword>
<reference evidence="4" key="1">
    <citation type="submission" date="2022-05" db="EMBL/GenBank/DDBJ databases">
        <authorList>
            <person name="Jo J.-H."/>
            <person name="Im W.-T."/>
        </authorList>
    </citation>
    <scope>NUCLEOTIDE SEQUENCE</scope>
    <source>
        <strain evidence="4">RB56-2</strain>
    </source>
</reference>
<proteinExistence type="predicted"/>
<dbReference type="Gene3D" id="3.40.50.1820">
    <property type="entry name" value="alpha/beta hydrolase"/>
    <property type="match status" value="1"/>
</dbReference>
<feature type="signal peptide" evidence="2">
    <location>
        <begin position="1"/>
        <end position="21"/>
    </location>
</feature>
<sequence>MSFRKLIVAGLLAGVPVCATAAVKPLAEDAAAFGTREAASQVAMSPSGKKVVILVAGSGGTTAAKVFDLVTGSASTPVSSTGAGNSLRWCKFGSETVLVCNYGGIVADSAYGLIGYSRLVRVDVDGKNLQQLGQRKSFYDSGLRQVDGSIIDWLPGSGGAILMARDYVPEEGKTDTRISRKQRGLAVDRIDLKSVKSETIERPLPGINGYMTDGRGQVRLRFQVESAAGQLTGKTRLTYRPRGSSDWQPLGIYEDDNEASILPLAIEAQTDKLYFLRKLNGRQALYRMALNGSNDVELVAKNDLVDIDNVTRIGRGQKVIGYTYAEEDRHAAYFDPEFGGLTAKLGRALPNQPLIDFVDASEDGNSLLVFAGSDVLPGTYYFLDRTTKEMSPIADVRPKLVDRTLSPVKSIRYKARDGASIQAYLTIPASSSGKNLPAVVLPHGGPSARDEWGFDWLPQFLAARGYAVIQPNYRGSEGFGDQYKNVNAFKNWETAIGDVNDAVRHLVTEGIADKNRLAIVGWSYGGYAALQSAAVDPTLYKAIVAIAPVTDLALLKSESEGYTNSNLVKEFVGSGDHVRRGSPLRNASALKAPVLLVHGDLDINVGVQHSLQMESALKSSGSPVELLRYPELDHQLVDSNARVEMLTKIGELLGRTIGN</sequence>
<keyword evidence="1" id="KW-0378">Hydrolase</keyword>
<protein>
    <submittedName>
        <fullName evidence="4">S9 family peptidase</fullName>
    </submittedName>
</protein>
<dbReference type="InterPro" id="IPR001375">
    <property type="entry name" value="Peptidase_S9_cat"/>
</dbReference>
<organism evidence="4 5">
    <name type="scientific">Sphingomonas brevis</name>
    <dbReference type="NCBI Taxonomy" id="2908206"/>
    <lineage>
        <taxon>Bacteria</taxon>
        <taxon>Pseudomonadati</taxon>
        <taxon>Pseudomonadota</taxon>
        <taxon>Alphaproteobacteria</taxon>
        <taxon>Sphingomonadales</taxon>
        <taxon>Sphingomonadaceae</taxon>
        <taxon>Sphingomonas</taxon>
    </lineage>
</organism>
<evidence type="ECO:0000313" key="5">
    <source>
        <dbReference type="Proteomes" id="UP001165383"/>
    </source>
</evidence>
<dbReference type="EMBL" id="JAMGBB010000001">
    <property type="protein sequence ID" value="MCL6739969.1"/>
    <property type="molecule type" value="Genomic_DNA"/>
</dbReference>
<dbReference type="SUPFAM" id="SSF82171">
    <property type="entry name" value="DPP6 N-terminal domain-like"/>
    <property type="match status" value="1"/>
</dbReference>
<dbReference type="PANTHER" id="PTHR42776:SF27">
    <property type="entry name" value="DIPEPTIDYL PEPTIDASE FAMILY MEMBER 6"/>
    <property type="match status" value="1"/>
</dbReference>
<dbReference type="RefSeq" id="WP_249914430.1">
    <property type="nucleotide sequence ID" value="NZ_JAMGBB010000001.1"/>
</dbReference>
<dbReference type="SUPFAM" id="SSF53474">
    <property type="entry name" value="alpha/beta-Hydrolases"/>
    <property type="match status" value="1"/>
</dbReference>
<comment type="caution">
    <text evidence="4">The sequence shown here is derived from an EMBL/GenBank/DDBJ whole genome shotgun (WGS) entry which is preliminary data.</text>
</comment>
<dbReference type="PANTHER" id="PTHR42776">
    <property type="entry name" value="SERINE PEPTIDASE S9 FAMILY MEMBER"/>
    <property type="match status" value="1"/>
</dbReference>
<dbReference type="Proteomes" id="UP001165383">
    <property type="component" value="Unassembled WGS sequence"/>
</dbReference>
<evidence type="ECO:0000313" key="4">
    <source>
        <dbReference type="EMBL" id="MCL6739969.1"/>
    </source>
</evidence>
<dbReference type="Pfam" id="PF00326">
    <property type="entry name" value="Peptidase_S9"/>
    <property type="match status" value="1"/>
</dbReference>
<feature type="chain" id="PRO_5046506009" evidence="2">
    <location>
        <begin position="22"/>
        <end position="659"/>
    </location>
</feature>
<name>A0ABT0S6F0_9SPHN</name>
<gene>
    <name evidence="4" type="ORF">LZ518_02310</name>
</gene>
<evidence type="ECO:0000256" key="2">
    <source>
        <dbReference type="SAM" id="SignalP"/>
    </source>
</evidence>
<evidence type="ECO:0000256" key="1">
    <source>
        <dbReference type="ARBA" id="ARBA00022801"/>
    </source>
</evidence>